<feature type="transmembrane region" description="Helical" evidence="1">
    <location>
        <begin position="63"/>
        <end position="84"/>
    </location>
</feature>
<sequence>MRREATERSDEKSSSGRGRKRRTLVAAAAAAVLGIALLARGVAASNAAVGLSEASRDALAIPRWLYVATGGAAVGASALLAGFVTDRGFVRRIHDWRDDVLSSEPLGRGGRIALGVVGLVALALVLYRGIVGPQLATINFAVVVVFAGGRAGLTMATYAVGNAWPALNPFRTLTGPLPTGLVEYPDRLGRWPAVAGLLLLIWLETTTPVTTDPRLLGVAVAGYGVVTVAGALLVGRDAWFRNGDPVSVFLRFYGRVAPFRWTDGRLRASIPAMRLVSGPAELADQRADAGESHAAGDGDTDGRLVTGLDDVAFAVALVWELTFSGFVTTEQGAAAIRTVAGIGLPPLLVYGLLFLGGFGVFYGAFRLAARVAVSRILTARPPRELTVAFAPSLVAIAAGYHLAHYFAFFLSLAPSLADVLASPLSAPTNPVVLTLPGWVSALNIAFVLVGHLVAIWVAHSTAYRLFPSRLQAIRSQYPFVFVMVGYTAVSLWLISLPTTTPAFLG</sequence>
<dbReference type="Proteomes" id="UP000199170">
    <property type="component" value="Unassembled WGS sequence"/>
</dbReference>
<accession>A0A1H3GE05</accession>
<evidence type="ECO:0000313" key="2">
    <source>
        <dbReference type="EMBL" id="SDY01511.1"/>
    </source>
</evidence>
<feature type="transmembrane region" description="Helical" evidence="1">
    <location>
        <begin position="215"/>
        <end position="234"/>
    </location>
</feature>
<feature type="transmembrane region" description="Helical" evidence="1">
    <location>
        <begin position="433"/>
        <end position="457"/>
    </location>
</feature>
<dbReference type="RefSeq" id="WP_245705770.1">
    <property type="nucleotide sequence ID" value="NZ_FNPB01000005.1"/>
</dbReference>
<dbReference type="STRING" id="660517.SAMN04487946_105118"/>
<feature type="transmembrane region" description="Helical" evidence="1">
    <location>
        <begin position="136"/>
        <end position="161"/>
    </location>
</feature>
<keyword evidence="1" id="KW-0812">Transmembrane</keyword>
<proteinExistence type="predicted"/>
<name>A0A1H3GE05_9EURY</name>
<keyword evidence="1" id="KW-1133">Transmembrane helix</keyword>
<feature type="transmembrane region" description="Helical" evidence="1">
    <location>
        <begin position="477"/>
        <end position="495"/>
    </location>
</feature>
<organism evidence="2 3">
    <name type="scientific">Halobellus clavatus</name>
    <dbReference type="NCBI Taxonomy" id="660517"/>
    <lineage>
        <taxon>Archaea</taxon>
        <taxon>Methanobacteriati</taxon>
        <taxon>Methanobacteriota</taxon>
        <taxon>Stenosarchaea group</taxon>
        <taxon>Halobacteria</taxon>
        <taxon>Halobacteriales</taxon>
        <taxon>Haloferacaceae</taxon>
        <taxon>Halobellus</taxon>
    </lineage>
</organism>
<evidence type="ECO:0000256" key="1">
    <source>
        <dbReference type="SAM" id="Phobius"/>
    </source>
</evidence>
<gene>
    <name evidence="2" type="ORF">SAMN04487946_105118</name>
</gene>
<reference evidence="3" key="1">
    <citation type="submission" date="2016-10" db="EMBL/GenBank/DDBJ databases">
        <authorList>
            <person name="Varghese N."/>
            <person name="Submissions S."/>
        </authorList>
    </citation>
    <scope>NUCLEOTIDE SEQUENCE [LARGE SCALE GENOMIC DNA]</scope>
    <source>
        <strain evidence="3">CGMCC 1.10118</strain>
    </source>
</reference>
<keyword evidence="1" id="KW-0472">Membrane</keyword>
<feature type="transmembrane region" description="Helical" evidence="1">
    <location>
        <begin position="112"/>
        <end position="130"/>
    </location>
</feature>
<feature type="transmembrane region" description="Helical" evidence="1">
    <location>
        <begin position="347"/>
        <end position="365"/>
    </location>
</feature>
<dbReference type="AlphaFoldDB" id="A0A1H3GE05"/>
<feature type="transmembrane region" description="Helical" evidence="1">
    <location>
        <begin position="385"/>
        <end position="413"/>
    </location>
</feature>
<dbReference type="EMBL" id="FNPB01000005">
    <property type="protein sequence ID" value="SDY01511.1"/>
    <property type="molecule type" value="Genomic_DNA"/>
</dbReference>
<keyword evidence="3" id="KW-1185">Reference proteome</keyword>
<evidence type="ECO:0000313" key="3">
    <source>
        <dbReference type="Proteomes" id="UP000199170"/>
    </source>
</evidence>
<protein>
    <submittedName>
        <fullName evidence="2">Uncharacterized protein</fullName>
    </submittedName>
</protein>